<comment type="caution">
    <text evidence="2">The sequence shown here is derived from an EMBL/GenBank/DDBJ whole genome shotgun (WGS) entry which is preliminary data.</text>
</comment>
<evidence type="ECO:0000313" key="3">
    <source>
        <dbReference type="Proteomes" id="UP000005039"/>
    </source>
</evidence>
<dbReference type="eggNOG" id="ENOG5032RJ7">
    <property type="taxonomic scope" value="Bacteria"/>
</dbReference>
<dbReference type="SUPFAM" id="SSF52206">
    <property type="entry name" value="Hypothetical protein MTH538"/>
    <property type="match status" value="1"/>
</dbReference>
<dbReference type="PATRIC" id="fig|1095750.3.peg.1807"/>
<evidence type="ECO:0000313" key="2">
    <source>
        <dbReference type="EMBL" id="EIC95415.1"/>
    </source>
</evidence>
<dbReference type="InterPro" id="IPR036490">
    <property type="entry name" value="ThsB_TIR-like_sf"/>
</dbReference>
<name>I0R6V7_9FIRM</name>
<dbReference type="InterPro" id="IPR015032">
    <property type="entry name" value="ThsB__TIR-like_domain"/>
</dbReference>
<proteinExistence type="predicted"/>
<feature type="domain" description="Thoeris protein ThsB TIR-like" evidence="1">
    <location>
        <begin position="6"/>
        <end position="101"/>
    </location>
</feature>
<protein>
    <submittedName>
        <fullName evidence="2">TIR-like PF08937 domain protein</fullName>
    </submittedName>
</protein>
<dbReference type="Gene3D" id="3.40.50.11200">
    <property type="match status" value="1"/>
</dbReference>
<gene>
    <name evidence="2" type="ORF">HMPREF9970_2085</name>
</gene>
<organism evidence="2 3">
    <name type="scientific">Lachnoanaerobaculum saburreum F0468</name>
    <dbReference type="NCBI Taxonomy" id="1095750"/>
    <lineage>
        <taxon>Bacteria</taxon>
        <taxon>Bacillati</taxon>
        <taxon>Bacillota</taxon>
        <taxon>Clostridia</taxon>
        <taxon>Lachnospirales</taxon>
        <taxon>Lachnospiraceae</taxon>
        <taxon>Lachnoanaerobaculum</taxon>
    </lineage>
</organism>
<dbReference type="AlphaFoldDB" id="I0R6V7"/>
<evidence type="ECO:0000259" key="1">
    <source>
        <dbReference type="Pfam" id="PF08937"/>
    </source>
</evidence>
<reference evidence="2 3" key="1">
    <citation type="submission" date="2012-03" db="EMBL/GenBank/DDBJ databases">
        <authorList>
            <person name="Durkin A.S."/>
            <person name="McCorrison J."/>
            <person name="Torralba M."/>
            <person name="Gillis M."/>
            <person name="Methe B."/>
            <person name="Sutton G."/>
            <person name="Nelson K.E."/>
        </authorList>
    </citation>
    <scope>NUCLEOTIDE SEQUENCE [LARGE SCALE GENOMIC DNA]</scope>
    <source>
        <strain evidence="2 3">F0468</strain>
    </source>
</reference>
<dbReference type="Pfam" id="PF08937">
    <property type="entry name" value="ThsB_TIR"/>
    <property type="match status" value="1"/>
</dbReference>
<keyword evidence="3" id="KW-1185">Reference proteome</keyword>
<accession>I0R6V7</accession>
<dbReference type="RefSeq" id="WP_008754289.1">
    <property type="nucleotide sequence ID" value="NZ_AJGH01000082.1"/>
</dbReference>
<sequence>MARRVFFSFHYDNDVWRANTIRNSWVTQEKEAAGFIDKAEFEKVRRAGDRAVKNWIDEQLIGTSVMVVLIGSETLDRPFVQYEIEASRRRGNAIIGVTIGGIKNQYQNTSQSQSKYTQINGV</sequence>
<dbReference type="Proteomes" id="UP000005039">
    <property type="component" value="Unassembled WGS sequence"/>
</dbReference>
<dbReference type="EMBL" id="AJGH01000082">
    <property type="protein sequence ID" value="EIC95415.1"/>
    <property type="molecule type" value="Genomic_DNA"/>
</dbReference>